<dbReference type="EMBL" id="AEUZ02000001">
    <property type="protein sequence ID" value="EHJ57378.1"/>
    <property type="molecule type" value="Genomic_DNA"/>
</dbReference>
<name>G5KCK8_9STRE</name>
<dbReference type="RefSeq" id="WP_006740090.1">
    <property type="nucleotide sequence ID" value="NZ_AEUZ02000001.1"/>
</dbReference>
<reference evidence="2 3" key="1">
    <citation type="journal article" date="2014" name="Int. J. Syst. Evol. Microbiol.">
        <title>Phylogenomics and the dynamic genome evolution of the genus Streptococcus.</title>
        <authorList>
            <consortium name="The Broad Institute Genome Sequencing Platform"/>
            <person name="Richards V.P."/>
            <person name="Palmer S.R."/>
            <person name="Pavinski Bitar P.D."/>
            <person name="Qin X."/>
            <person name="Weinstock G.M."/>
            <person name="Highlander S.K."/>
            <person name="Town C.D."/>
            <person name="Burne R.A."/>
            <person name="Stanhope M.J."/>
        </authorList>
    </citation>
    <scope>NUCLEOTIDE SEQUENCE [LARGE SCALE GENOMIC DNA]</scope>
    <source>
        <strain evidence="2 3">2285-97</strain>
    </source>
</reference>
<keyword evidence="3" id="KW-1185">Reference proteome</keyword>
<proteinExistence type="predicted"/>
<keyword evidence="1" id="KW-0175">Coiled coil</keyword>
<evidence type="ECO:0000313" key="2">
    <source>
        <dbReference type="EMBL" id="EHJ57378.1"/>
    </source>
</evidence>
<dbReference type="STRING" id="764291.STRUR_1747"/>
<organism evidence="2 3">
    <name type="scientific">Streptococcus urinalis 2285-97</name>
    <dbReference type="NCBI Taxonomy" id="764291"/>
    <lineage>
        <taxon>Bacteria</taxon>
        <taxon>Bacillati</taxon>
        <taxon>Bacillota</taxon>
        <taxon>Bacilli</taxon>
        <taxon>Lactobacillales</taxon>
        <taxon>Streptococcaceae</taxon>
        <taxon>Streptococcus</taxon>
    </lineage>
</organism>
<gene>
    <name evidence="2" type="ORF">STRUR_1747</name>
</gene>
<evidence type="ECO:0000256" key="1">
    <source>
        <dbReference type="SAM" id="Coils"/>
    </source>
</evidence>
<evidence type="ECO:0000313" key="3">
    <source>
        <dbReference type="Proteomes" id="UP000005388"/>
    </source>
</evidence>
<accession>G5KCK8</accession>
<protein>
    <submittedName>
        <fullName evidence="2">Uncharacterized protein</fullName>
    </submittedName>
</protein>
<sequence length="86" mass="10372">MTNTTVTDRIEQLRQRYLYNPCESQDLTFQSNGNQKQIAKLKKKLMMLEKERCQKRFEKKDIQAIYQKIKETKDQFKQLIANKKEG</sequence>
<dbReference type="Proteomes" id="UP000005388">
    <property type="component" value="Unassembled WGS sequence"/>
</dbReference>
<feature type="coiled-coil region" evidence="1">
    <location>
        <begin position="31"/>
        <end position="82"/>
    </location>
</feature>
<comment type="caution">
    <text evidence="2">The sequence shown here is derived from an EMBL/GenBank/DDBJ whole genome shotgun (WGS) entry which is preliminary data.</text>
</comment>
<dbReference type="AlphaFoldDB" id="G5KCK8"/>